<evidence type="ECO:0000256" key="2">
    <source>
        <dbReference type="ARBA" id="ARBA00022475"/>
    </source>
</evidence>
<dbReference type="GO" id="GO:0034204">
    <property type="term" value="P:lipid translocation"/>
    <property type="evidence" value="ECO:0007669"/>
    <property type="project" value="TreeGrafter"/>
</dbReference>
<dbReference type="GO" id="GO:0009252">
    <property type="term" value="P:peptidoglycan biosynthetic process"/>
    <property type="evidence" value="ECO:0007669"/>
    <property type="project" value="UniProtKB-KW"/>
</dbReference>
<comment type="subcellular location">
    <subcellularLocation>
        <location evidence="1">Cell membrane</location>
        <topology evidence="1">Multi-pass membrane protein</topology>
    </subcellularLocation>
</comment>
<evidence type="ECO:0000256" key="1">
    <source>
        <dbReference type="ARBA" id="ARBA00004651"/>
    </source>
</evidence>
<keyword evidence="4" id="KW-0133">Cell shape</keyword>
<feature type="transmembrane region" description="Helical" evidence="10">
    <location>
        <begin position="412"/>
        <end position="431"/>
    </location>
</feature>
<keyword evidence="2" id="KW-1003">Cell membrane</keyword>
<dbReference type="Pfam" id="PF03023">
    <property type="entry name" value="MurJ"/>
    <property type="match status" value="1"/>
</dbReference>
<evidence type="ECO:0000256" key="10">
    <source>
        <dbReference type="SAM" id="Phobius"/>
    </source>
</evidence>
<protein>
    <submittedName>
        <fullName evidence="11">Putative peptidoglycan lipid II flippase</fullName>
    </submittedName>
</protein>
<dbReference type="GO" id="GO:0015648">
    <property type="term" value="F:lipid-linked peptidoglycan transporter activity"/>
    <property type="evidence" value="ECO:0007669"/>
    <property type="project" value="TreeGrafter"/>
</dbReference>
<feature type="transmembrane region" description="Helical" evidence="10">
    <location>
        <begin position="257"/>
        <end position="278"/>
    </location>
</feature>
<feature type="transmembrane region" description="Helical" evidence="10">
    <location>
        <begin position="185"/>
        <end position="204"/>
    </location>
</feature>
<keyword evidence="5" id="KW-0573">Peptidoglycan synthesis</keyword>
<dbReference type="EMBL" id="FOSN01000024">
    <property type="protein sequence ID" value="SFK81778.1"/>
    <property type="molecule type" value="Genomic_DNA"/>
</dbReference>
<evidence type="ECO:0000313" key="11">
    <source>
        <dbReference type="EMBL" id="SFK81778.1"/>
    </source>
</evidence>
<dbReference type="PRINTS" id="PR01806">
    <property type="entry name" value="VIRFACTRMVIN"/>
</dbReference>
<feature type="transmembrane region" description="Helical" evidence="10">
    <location>
        <begin position="298"/>
        <end position="319"/>
    </location>
</feature>
<feature type="transmembrane region" description="Helical" evidence="10">
    <location>
        <begin position="31"/>
        <end position="51"/>
    </location>
</feature>
<keyword evidence="7 10" id="KW-0472">Membrane</keyword>
<evidence type="ECO:0000256" key="9">
    <source>
        <dbReference type="ARBA" id="ARBA00061532"/>
    </source>
</evidence>
<feature type="transmembrane region" description="Helical" evidence="10">
    <location>
        <begin position="154"/>
        <end position="178"/>
    </location>
</feature>
<evidence type="ECO:0000256" key="4">
    <source>
        <dbReference type="ARBA" id="ARBA00022960"/>
    </source>
</evidence>
<evidence type="ECO:0000256" key="7">
    <source>
        <dbReference type="ARBA" id="ARBA00023136"/>
    </source>
</evidence>
<dbReference type="Proteomes" id="UP000198755">
    <property type="component" value="Unassembled WGS sequence"/>
</dbReference>
<reference evidence="11 12" key="1">
    <citation type="submission" date="2016-10" db="EMBL/GenBank/DDBJ databases">
        <authorList>
            <person name="de Groot N.N."/>
        </authorList>
    </citation>
    <scope>NUCLEOTIDE SEQUENCE [LARGE SCALE GENOMIC DNA]</scope>
    <source>
        <strain evidence="11 12">NE2</strain>
    </source>
</reference>
<accession>A0A1I4CKK9</accession>
<evidence type="ECO:0000313" key="12">
    <source>
        <dbReference type="Proteomes" id="UP000198755"/>
    </source>
</evidence>
<keyword evidence="6 10" id="KW-1133">Transmembrane helix</keyword>
<dbReference type="PANTHER" id="PTHR47019">
    <property type="entry name" value="LIPID II FLIPPASE MURJ"/>
    <property type="match status" value="1"/>
</dbReference>
<dbReference type="OrthoDB" id="9804143at2"/>
<dbReference type="PANTHER" id="PTHR47019:SF1">
    <property type="entry name" value="LIPID II FLIPPASE MURJ"/>
    <property type="match status" value="1"/>
</dbReference>
<dbReference type="NCBIfam" id="TIGR01695">
    <property type="entry name" value="murJ_mviN"/>
    <property type="match status" value="1"/>
</dbReference>
<feature type="transmembrane region" description="Helical" evidence="10">
    <location>
        <begin position="517"/>
        <end position="541"/>
    </location>
</feature>
<evidence type="ECO:0000256" key="5">
    <source>
        <dbReference type="ARBA" id="ARBA00022984"/>
    </source>
</evidence>
<keyword evidence="12" id="KW-1185">Reference proteome</keyword>
<feature type="transmembrane region" description="Helical" evidence="10">
    <location>
        <begin position="437"/>
        <end position="457"/>
    </location>
</feature>
<feature type="transmembrane region" description="Helical" evidence="10">
    <location>
        <begin position="109"/>
        <end position="134"/>
    </location>
</feature>
<sequence>MSATRPPSSHAKAIHSLLTNGQRRNSQARTIGIASAIWAGSIFLSRIMGLVREQIIGRTLGASREADLYFASFTLPDFLNYLLAAGALSIVFIPIFLQHLERGDEAGGWDALSVIANFILVIGLVAIALLMAFARPLTSLVAPGFSRPDEIDALVRLMRIILPAQIFLIVGGLLSAALQAKDRHFLPAMAPLVYSAGIIAGGLAGARHPGMGADGFAWGVLAGSALGPFALPLYGCLRARMRWRPILSLHDADLRRYLWLSLPIMIGFSIVVVDEWIVKNQASYLPAGALSYLQYGRTLMKVPIGVFGMAAGVAAYPTISRMVAAGDVVEAYAVLCRSVRLMLALTFAAQVCLTLAGFEASYLVWGLFASRFSIADAEATGTILAFLCLGLSGWAAQTLISRGFYALGRTWLPTAVGTLVAIMTAPLYVALRHQGGAIGLAIASSIAILLYIFILGWMQHRRFEKEAAAIGATLDAAPSMMEAAARLAVAAGIAIGIGLRLRLYLLHALPGMGPGEILLRAGILCAAGLSIYLAVAGLFGVSELGILKRLLARRLGFQPPD</sequence>
<feature type="transmembrane region" description="Helical" evidence="10">
    <location>
        <begin position="216"/>
        <end position="237"/>
    </location>
</feature>
<feature type="transmembrane region" description="Helical" evidence="10">
    <location>
        <begin position="487"/>
        <end position="505"/>
    </location>
</feature>
<evidence type="ECO:0000256" key="6">
    <source>
        <dbReference type="ARBA" id="ARBA00022989"/>
    </source>
</evidence>
<dbReference type="InterPro" id="IPR004268">
    <property type="entry name" value="MurJ"/>
</dbReference>
<feature type="transmembrane region" description="Helical" evidence="10">
    <location>
        <begin position="380"/>
        <end position="400"/>
    </location>
</feature>
<evidence type="ECO:0000256" key="3">
    <source>
        <dbReference type="ARBA" id="ARBA00022692"/>
    </source>
</evidence>
<organism evidence="11 12">
    <name type="scientific">Methylocapsa palsarum</name>
    <dbReference type="NCBI Taxonomy" id="1612308"/>
    <lineage>
        <taxon>Bacteria</taxon>
        <taxon>Pseudomonadati</taxon>
        <taxon>Pseudomonadota</taxon>
        <taxon>Alphaproteobacteria</taxon>
        <taxon>Hyphomicrobiales</taxon>
        <taxon>Beijerinckiaceae</taxon>
        <taxon>Methylocapsa</taxon>
    </lineage>
</organism>
<dbReference type="STRING" id="1612308.SAMN05444581_12418"/>
<name>A0A1I4CKK9_9HYPH</name>
<feature type="transmembrane region" description="Helical" evidence="10">
    <location>
        <begin position="78"/>
        <end position="97"/>
    </location>
</feature>
<dbReference type="CDD" id="cd13123">
    <property type="entry name" value="MATE_MurJ_like"/>
    <property type="match status" value="1"/>
</dbReference>
<feature type="transmembrane region" description="Helical" evidence="10">
    <location>
        <begin position="340"/>
        <end position="368"/>
    </location>
</feature>
<gene>
    <name evidence="11" type="ORF">SAMN05444581_12418</name>
</gene>
<dbReference type="InterPro" id="IPR051050">
    <property type="entry name" value="Lipid_II_flippase_MurJ/MviN"/>
</dbReference>
<evidence type="ECO:0000256" key="8">
    <source>
        <dbReference type="ARBA" id="ARBA00060041"/>
    </source>
</evidence>
<dbReference type="AlphaFoldDB" id="A0A1I4CKK9"/>
<comment type="similarity">
    <text evidence="9">Belongs to the MurJ/MviN family.</text>
</comment>
<comment type="function">
    <text evidence="8">Involved in peptidoglycan biosynthesis. Transports lipid-linked peptidoglycan precursors from the inner to the outer leaflet of the cytoplasmic membrane.</text>
</comment>
<dbReference type="GO" id="GO:0005886">
    <property type="term" value="C:plasma membrane"/>
    <property type="evidence" value="ECO:0007669"/>
    <property type="project" value="UniProtKB-SubCell"/>
</dbReference>
<dbReference type="GO" id="GO:0008360">
    <property type="term" value="P:regulation of cell shape"/>
    <property type="evidence" value="ECO:0007669"/>
    <property type="project" value="UniProtKB-KW"/>
</dbReference>
<keyword evidence="3 10" id="KW-0812">Transmembrane</keyword>
<proteinExistence type="inferred from homology"/>